<feature type="domain" description="ATP-citrate synthase citrate-binding" evidence="1">
    <location>
        <begin position="2"/>
        <end position="169"/>
    </location>
</feature>
<accession>A0A9Q1C5X9</accession>
<dbReference type="GO" id="GO:0005829">
    <property type="term" value="C:cytosol"/>
    <property type="evidence" value="ECO:0007669"/>
    <property type="project" value="TreeGrafter"/>
</dbReference>
<dbReference type="OrthoDB" id="10059150at2759"/>
<dbReference type="PANTHER" id="PTHR23118">
    <property type="entry name" value="ATP-CITRATE SYNTHASE"/>
    <property type="match status" value="1"/>
</dbReference>
<gene>
    <name evidence="2" type="ORF">HOLleu_16163</name>
</gene>
<dbReference type="SUPFAM" id="SSF51735">
    <property type="entry name" value="NAD(P)-binding Rossmann-fold domains"/>
    <property type="match status" value="1"/>
</dbReference>
<dbReference type="Proteomes" id="UP001152320">
    <property type="component" value="Chromosome 7"/>
</dbReference>
<dbReference type="GO" id="GO:0003878">
    <property type="term" value="F:ATP citrate synthase activity"/>
    <property type="evidence" value="ECO:0007669"/>
    <property type="project" value="TreeGrafter"/>
</dbReference>
<dbReference type="Gene3D" id="3.40.50.261">
    <property type="entry name" value="Succinyl-CoA synthetase domains"/>
    <property type="match status" value="1"/>
</dbReference>
<protein>
    <submittedName>
        <fullName evidence="2">ATP-citrate synthase</fullName>
    </submittedName>
</protein>
<dbReference type="PANTHER" id="PTHR23118:SF42">
    <property type="entry name" value="ATP-CITRATE SYNTHASE"/>
    <property type="match status" value="1"/>
</dbReference>
<name>A0A9Q1C5X9_HOLLE</name>
<evidence type="ECO:0000259" key="1">
    <source>
        <dbReference type="Pfam" id="PF16114"/>
    </source>
</evidence>
<proteinExistence type="predicted"/>
<dbReference type="EMBL" id="JAIZAY010000007">
    <property type="protein sequence ID" value="KAJ8038674.1"/>
    <property type="molecule type" value="Genomic_DNA"/>
</dbReference>
<organism evidence="2 3">
    <name type="scientific">Holothuria leucospilota</name>
    <name type="common">Black long sea cucumber</name>
    <name type="synonym">Mertensiothuria leucospilota</name>
    <dbReference type="NCBI Taxonomy" id="206669"/>
    <lineage>
        <taxon>Eukaryota</taxon>
        <taxon>Metazoa</taxon>
        <taxon>Echinodermata</taxon>
        <taxon>Eleutherozoa</taxon>
        <taxon>Echinozoa</taxon>
        <taxon>Holothuroidea</taxon>
        <taxon>Aspidochirotacea</taxon>
        <taxon>Aspidochirotida</taxon>
        <taxon>Holothuriidae</taxon>
        <taxon>Holothuria</taxon>
    </lineage>
</organism>
<keyword evidence="3" id="KW-1185">Reference proteome</keyword>
<evidence type="ECO:0000313" key="3">
    <source>
        <dbReference type="Proteomes" id="UP001152320"/>
    </source>
</evidence>
<evidence type="ECO:0000313" key="2">
    <source>
        <dbReference type="EMBL" id="KAJ8038674.1"/>
    </source>
</evidence>
<comment type="caution">
    <text evidence="2">The sequence shown here is derived from an EMBL/GenBank/DDBJ whole genome shotgun (WGS) entry which is preliminary data.</text>
</comment>
<dbReference type="Gene3D" id="3.40.50.720">
    <property type="entry name" value="NAD(P)-binding Rossmann-like Domain"/>
    <property type="match status" value="1"/>
</dbReference>
<dbReference type="InterPro" id="IPR036291">
    <property type="entry name" value="NAD(P)-bd_dom_sf"/>
</dbReference>
<dbReference type="GO" id="GO:0006633">
    <property type="term" value="P:fatty acid biosynthetic process"/>
    <property type="evidence" value="ECO:0007669"/>
    <property type="project" value="TreeGrafter"/>
</dbReference>
<dbReference type="InterPro" id="IPR016102">
    <property type="entry name" value="Succinyl-CoA_synth-like"/>
</dbReference>
<dbReference type="AlphaFoldDB" id="A0A9Q1C5X9"/>
<dbReference type="Pfam" id="PF16114">
    <property type="entry name" value="Citrate_bind"/>
    <property type="match status" value="1"/>
</dbReference>
<reference evidence="2" key="1">
    <citation type="submission" date="2021-10" db="EMBL/GenBank/DDBJ databases">
        <title>Tropical sea cucumber genome reveals ecological adaptation and Cuvierian tubules defense mechanism.</title>
        <authorList>
            <person name="Chen T."/>
        </authorList>
    </citation>
    <scope>NUCLEOTIDE SEQUENCE</scope>
    <source>
        <strain evidence="2">Nanhai2018</strain>
        <tissue evidence="2">Muscle</tissue>
    </source>
</reference>
<dbReference type="GO" id="GO:0006085">
    <property type="term" value="P:acetyl-CoA biosynthetic process"/>
    <property type="evidence" value="ECO:0007669"/>
    <property type="project" value="TreeGrafter"/>
</dbReference>
<dbReference type="InterPro" id="IPR032263">
    <property type="entry name" value="Citrate-bd"/>
</dbReference>
<sequence length="347" mass="38558">MDRVSLGKMKMTLLNKKGHIWSAIGGGGTSLLFGDTMAKMGCLEELACYSQTSGPLSAKEIYEFMKEIIDLMLEEKSENGKVLITGSQAFDFVTLMKLKQMQGEGFFRVLDEYKDKLRAANITVIIRSTVGVVSKKNEKVPDELLSLGIPIYIFGSDVPVAELVNFALNRKPVPSNRPNIYRQLSIPTSTNTPSNMKEYHLSPEEHIFTKNTKIIAVGMIPRGIQGIIDYDFICNKPKPMVAAIVRPQSRQKEEQYLWGAGKVSIPVYDDVDQALASHPEVTVVANTARGPYAYKASWMALQKSQIKCLILSVGHIPLKQIREIIILARQKGVMIIGPTVVSMVFSF</sequence>
<dbReference type="InterPro" id="IPR002020">
    <property type="entry name" value="Citrate_synthase"/>
</dbReference>